<dbReference type="PATRIC" id="fig|1357400.3.peg.343"/>
<protein>
    <submittedName>
        <fullName evidence="1">Uncharacterized protein</fullName>
    </submittedName>
</protein>
<dbReference type="OrthoDB" id="5333999at2"/>
<dbReference type="RefSeq" id="WP_023926911.1">
    <property type="nucleotide sequence ID" value="NZ_KI669454.1"/>
</dbReference>
<dbReference type="EMBL" id="AZJI01000001">
    <property type="protein sequence ID" value="ETD24909.1"/>
    <property type="molecule type" value="Genomic_DNA"/>
</dbReference>
<dbReference type="HOGENOM" id="CLU_129236_0_0_7"/>
<comment type="caution">
    <text evidence="1">The sequence shown here is derived from an EMBL/GenBank/DDBJ whole genome shotgun (WGS) entry which is preliminary data.</text>
</comment>
<dbReference type="AlphaFoldDB" id="V8CC15"/>
<evidence type="ECO:0000313" key="2">
    <source>
        <dbReference type="Proteomes" id="UP000018731"/>
    </source>
</evidence>
<sequence length="178" mass="20161">MNSSAEFDGIYNAFCANIIEFFKQKRQFFSIVCDIERVSFEPPLSEEILKGFGSGVKFAIAYDTFESLEIFNDGLHPFNNGGYVHFAAGFGSDNVVSKVTVEIRGIYQISTNNTQDMEIVAFMRLDSKQIFTKERLKGEEQLEDIKDLNNDELDSLKAIISSDENRELLKSLKSALKK</sequence>
<name>V8CC15_9HELI</name>
<proteinExistence type="predicted"/>
<dbReference type="STRING" id="1357400.HMPREF2086_00243"/>
<reference evidence="1 2" key="1">
    <citation type="journal article" date="2014" name="Genome Announc.">
        <title>Draft genome sequences of six enterohepatic helicobacter species isolated from humans and one from rhesus macaques.</title>
        <authorList>
            <person name="Shen Z."/>
            <person name="Sheh A."/>
            <person name="Young S.K."/>
            <person name="Abouelliel A."/>
            <person name="Ward D.V."/>
            <person name="Earl A.M."/>
            <person name="Fox J.G."/>
        </authorList>
    </citation>
    <scope>NUCLEOTIDE SEQUENCE [LARGE SCALE GENOMIC DNA]</scope>
    <source>
        <strain evidence="1 2">MIT 99-5501</strain>
    </source>
</reference>
<keyword evidence="2" id="KW-1185">Reference proteome</keyword>
<gene>
    <name evidence="1" type="ORF">HMPREF2086_00243</name>
</gene>
<dbReference type="Proteomes" id="UP000018731">
    <property type="component" value="Unassembled WGS sequence"/>
</dbReference>
<organism evidence="1 2">
    <name type="scientific">Helicobacter macacae MIT 99-5501</name>
    <dbReference type="NCBI Taxonomy" id="1357400"/>
    <lineage>
        <taxon>Bacteria</taxon>
        <taxon>Pseudomonadati</taxon>
        <taxon>Campylobacterota</taxon>
        <taxon>Epsilonproteobacteria</taxon>
        <taxon>Campylobacterales</taxon>
        <taxon>Helicobacteraceae</taxon>
        <taxon>Helicobacter</taxon>
    </lineage>
</organism>
<accession>V8CC15</accession>
<evidence type="ECO:0000313" key="1">
    <source>
        <dbReference type="EMBL" id="ETD24909.1"/>
    </source>
</evidence>